<dbReference type="EMBL" id="FIZP01000010">
    <property type="protein sequence ID" value="CZE48688.1"/>
    <property type="molecule type" value="Genomic_DNA"/>
</dbReference>
<dbReference type="RefSeq" id="WP_165590167.1">
    <property type="nucleotide sequence ID" value="NZ_CP053844.1"/>
</dbReference>
<feature type="domain" description="AAA+ ATPase" evidence="1">
    <location>
        <begin position="32"/>
        <end position="492"/>
    </location>
</feature>
<keyword evidence="3" id="KW-1185">Reference proteome</keyword>
<organism evidence="2 3">
    <name type="scientific">Campylobacter geochelonis</name>
    <dbReference type="NCBI Taxonomy" id="1780362"/>
    <lineage>
        <taxon>Bacteria</taxon>
        <taxon>Pseudomonadati</taxon>
        <taxon>Campylobacterota</taxon>
        <taxon>Epsilonproteobacteria</taxon>
        <taxon>Campylobacterales</taxon>
        <taxon>Campylobacteraceae</taxon>
        <taxon>Campylobacter</taxon>
    </lineage>
</organism>
<dbReference type="SUPFAM" id="SSF52540">
    <property type="entry name" value="P-loop containing nucleoside triphosphate hydrolases"/>
    <property type="match status" value="1"/>
</dbReference>
<proteinExistence type="predicted"/>
<protein>
    <submittedName>
        <fullName evidence="2">Hemin importer ATP-binding subunit</fullName>
    </submittedName>
</protein>
<dbReference type="PANTHER" id="PTHR32182:SF22">
    <property type="entry name" value="ATP-DEPENDENT ENDONUCLEASE, OLD FAMILY-RELATED"/>
    <property type="match status" value="1"/>
</dbReference>
<dbReference type="AlphaFoldDB" id="A0A128EK19"/>
<accession>A0A128EK19</accession>
<reference evidence="2 3" key="1">
    <citation type="submission" date="2016-02" db="EMBL/GenBank/DDBJ databases">
        <authorList>
            <consortium name="Pathogen Informatics"/>
        </authorList>
    </citation>
    <scope>NUCLEOTIDE SEQUENCE [LARGE SCALE GENOMIC DNA]</scope>
    <source>
        <strain evidence="2 3">RC20</strain>
    </source>
</reference>
<name>A0A128EK19_9BACT</name>
<dbReference type="PANTHER" id="PTHR32182">
    <property type="entry name" value="DNA REPLICATION AND REPAIR PROTEIN RECF"/>
    <property type="match status" value="1"/>
</dbReference>
<gene>
    <name evidence="2" type="ORF">ERS672216_01544</name>
</gene>
<evidence type="ECO:0000313" key="3">
    <source>
        <dbReference type="Proteomes" id="UP000069632"/>
    </source>
</evidence>
<dbReference type="GO" id="GO:0000731">
    <property type="term" value="P:DNA synthesis involved in DNA repair"/>
    <property type="evidence" value="ECO:0007669"/>
    <property type="project" value="TreeGrafter"/>
</dbReference>
<dbReference type="Gene3D" id="3.40.50.300">
    <property type="entry name" value="P-loop containing nucleotide triphosphate hydrolases"/>
    <property type="match status" value="2"/>
</dbReference>
<evidence type="ECO:0000259" key="1">
    <source>
        <dbReference type="SMART" id="SM00382"/>
    </source>
</evidence>
<keyword evidence="2" id="KW-0067">ATP-binding</keyword>
<dbReference type="GO" id="GO:0005524">
    <property type="term" value="F:ATP binding"/>
    <property type="evidence" value="ECO:0007669"/>
    <property type="project" value="UniProtKB-KW"/>
</dbReference>
<dbReference type="SMART" id="SM00382">
    <property type="entry name" value="AAA"/>
    <property type="match status" value="1"/>
</dbReference>
<dbReference type="Proteomes" id="UP000069632">
    <property type="component" value="Unassembled WGS sequence"/>
</dbReference>
<evidence type="ECO:0000313" key="2">
    <source>
        <dbReference type="EMBL" id="CZE48688.1"/>
    </source>
</evidence>
<sequence length="724" mass="83905">MEKIIFENIENEDIFVSDYKKLIRNNEIDFSREGISVIYGPNGTGKTSLVKVLSSEKGTKVKYTYGGEEYTDGSQFFVINDQNNRNIIQGETKDFLLGDNIKKEFELQEYIENEYNRLCTESISILKNNYNVSSSSNKSIDCFSEWASVQNIIKDLMNNRSKGTKTGVDAYILEFEKHTQITIHDYEQDKLDYIISDLSEKNPLIIEIETIDTNKLSNNSHIKEIEENTEAIKILSRFSYKDQCIVCDSNEIDYENLLSKKSKNKEEIIKTLDAKTKKIVEKIIANVSEKEPFRIKDIMLGAIETGNLSDVLLLKKSIKEHKNIFANKAIKELVQLYKSSDIKIKNEEYQKLINQKPDITEEDFLYIEQIISNNMSKKLQIIRDDKKNIKIVLENKDFLGINREELPLSSGEQNFLSLTFEFLKAKNSDKPIIILDDPISSFDSIYKNKIAYAIVKILQNKKRVILTHNVDLLRLLDGQLKKCFRLFLFNNTENEENGFIALNSDERDMLINLDELLKTFREKIYEHIKDVELFLISLIPFMRGYSTMINDNDIKENLTQLMHGYKTNTVDIAECYIKLFGNKNNIIPNNYKVNVDDMLNKTVDGKEIVDKEKYPLLNRTLVHSFTYLFLRLLIEKKLVSKYNIDTESKSGAKQLGQIISKAFPENSKNSDNIKNRVFLTTKKTLLNEFNHFEGNMSIFQPAIDITDHMLGKEKTDILAFVNKL</sequence>
<dbReference type="InterPro" id="IPR027417">
    <property type="entry name" value="P-loop_NTPase"/>
</dbReference>
<dbReference type="InterPro" id="IPR003593">
    <property type="entry name" value="AAA+_ATPase"/>
</dbReference>
<keyword evidence="2" id="KW-0547">Nucleotide-binding</keyword>
<dbReference type="GO" id="GO:0006302">
    <property type="term" value="P:double-strand break repair"/>
    <property type="evidence" value="ECO:0007669"/>
    <property type="project" value="TreeGrafter"/>
</dbReference>